<dbReference type="Proteomes" id="UP000059074">
    <property type="component" value="Unassembled WGS sequence"/>
</dbReference>
<feature type="transmembrane region" description="Helical" evidence="1">
    <location>
        <begin position="79"/>
        <end position="103"/>
    </location>
</feature>
<keyword evidence="3" id="KW-1185">Reference proteome</keyword>
<dbReference type="AlphaFoldDB" id="A0A125NVT8"/>
<sequence>MDHANGHAPNWKVLSEIQLQIGRLQVISERNDQSINDLRWEVRAARQEWSTSIVRAHERIDSHKRRSIPELTGMSVKELLTYAILVILAINGTLNGETLAAWLTK</sequence>
<name>A0A125NVT8_HYPSL</name>
<keyword evidence="1" id="KW-1133">Transmembrane helix</keyword>
<comment type="caution">
    <text evidence="2">The sequence shown here is derived from an EMBL/GenBank/DDBJ whole genome shotgun (WGS) entry which is preliminary data.</text>
</comment>
<organism evidence="2 3">
    <name type="scientific">Hyphomicrobium sulfonivorans</name>
    <dbReference type="NCBI Taxonomy" id="121290"/>
    <lineage>
        <taxon>Bacteria</taxon>
        <taxon>Pseudomonadati</taxon>
        <taxon>Pseudomonadota</taxon>
        <taxon>Alphaproteobacteria</taxon>
        <taxon>Hyphomicrobiales</taxon>
        <taxon>Hyphomicrobiaceae</taxon>
        <taxon>Hyphomicrobium</taxon>
    </lineage>
</organism>
<dbReference type="PATRIC" id="fig|121290.4.peg.3541"/>
<gene>
    <name evidence="2" type="ORF">APY04_0844</name>
</gene>
<reference evidence="2 3" key="1">
    <citation type="submission" date="2015-10" db="EMBL/GenBank/DDBJ databases">
        <title>Transcriptomic analysis of a linuron degrading triple-species bacterial consortium.</title>
        <authorList>
            <person name="Albers P."/>
        </authorList>
    </citation>
    <scope>NUCLEOTIDE SEQUENCE [LARGE SCALE GENOMIC DNA]</scope>
    <source>
        <strain evidence="2 3">WDL6</strain>
    </source>
</reference>
<evidence type="ECO:0000313" key="3">
    <source>
        <dbReference type="Proteomes" id="UP000059074"/>
    </source>
</evidence>
<evidence type="ECO:0000256" key="1">
    <source>
        <dbReference type="SAM" id="Phobius"/>
    </source>
</evidence>
<accession>A0A125NVT8</accession>
<keyword evidence="1" id="KW-0472">Membrane</keyword>
<evidence type="ECO:0000313" key="2">
    <source>
        <dbReference type="EMBL" id="KWT70783.1"/>
    </source>
</evidence>
<dbReference type="EMBL" id="LMTR01000028">
    <property type="protein sequence ID" value="KWT70783.1"/>
    <property type="molecule type" value="Genomic_DNA"/>
</dbReference>
<proteinExistence type="predicted"/>
<keyword evidence="1" id="KW-0812">Transmembrane</keyword>
<protein>
    <submittedName>
        <fullName evidence="2">Uncharacterized protein</fullName>
    </submittedName>
</protein>
<dbReference type="STRING" id="121290.APY04_0844"/>
<dbReference type="RefSeq" id="WP_068459969.1">
    <property type="nucleotide sequence ID" value="NZ_LMTR01000028.1"/>
</dbReference>